<keyword evidence="2" id="KW-1185">Reference proteome</keyword>
<evidence type="ECO:0000313" key="1">
    <source>
        <dbReference type="EMBL" id="MET9850556.1"/>
    </source>
</evidence>
<dbReference type="InterPro" id="IPR027615">
    <property type="entry name" value="TOMM_nitrile_2"/>
</dbReference>
<proteinExistence type="predicted"/>
<gene>
    <name evidence="1" type="ORF">ABZZ21_39650</name>
</gene>
<comment type="caution">
    <text evidence="1">The sequence shown here is derived from an EMBL/GenBank/DDBJ whole genome shotgun (WGS) entry which is preliminary data.</text>
</comment>
<name>A0ABV2V9P6_9ACTN</name>
<evidence type="ECO:0000313" key="2">
    <source>
        <dbReference type="Proteomes" id="UP001550210"/>
    </source>
</evidence>
<organism evidence="1 2">
    <name type="scientific">Streptomyces ossamyceticus</name>
    <dbReference type="NCBI Taxonomy" id="249581"/>
    <lineage>
        <taxon>Bacteria</taxon>
        <taxon>Bacillati</taxon>
        <taxon>Actinomycetota</taxon>
        <taxon>Actinomycetes</taxon>
        <taxon>Kitasatosporales</taxon>
        <taxon>Streptomycetaceae</taxon>
        <taxon>Streptomyces</taxon>
    </lineage>
</organism>
<accession>A0ABV2V9P6</accession>
<dbReference type="InterPro" id="IPR036648">
    <property type="entry name" value="CN_Hdrase_a/SCN_Hdrase_g_sf"/>
</dbReference>
<dbReference type="Proteomes" id="UP001550210">
    <property type="component" value="Unassembled WGS sequence"/>
</dbReference>
<dbReference type="EMBL" id="JBEXPZ010000076">
    <property type="protein sequence ID" value="MET9850556.1"/>
    <property type="molecule type" value="Genomic_DNA"/>
</dbReference>
<dbReference type="SUPFAM" id="SSF56209">
    <property type="entry name" value="Nitrile hydratase alpha chain"/>
    <property type="match status" value="1"/>
</dbReference>
<dbReference type="RefSeq" id="WP_355403823.1">
    <property type="nucleotide sequence ID" value="NZ_JBEXPZ010000076.1"/>
</dbReference>
<reference evidence="1 2" key="1">
    <citation type="submission" date="2024-06" db="EMBL/GenBank/DDBJ databases">
        <title>The Natural Products Discovery Center: Release of the First 8490 Sequenced Strains for Exploring Actinobacteria Biosynthetic Diversity.</title>
        <authorList>
            <person name="Kalkreuter E."/>
            <person name="Kautsar S.A."/>
            <person name="Yang D."/>
            <person name="Bader C.D."/>
            <person name="Teijaro C.N."/>
            <person name="Fluegel L."/>
            <person name="Davis C.M."/>
            <person name="Simpson J.R."/>
            <person name="Lauterbach L."/>
            <person name="Steele A.D."/>
            <person name="Gui C."/>
            <person name="Meng S."/>
            <person name="Li G."/>
            <person name="Viehrig K."/>
            <person name="Ye F."/>
            <person name="Su P."/>
            <person name="Kiefer A.F."/>
            <person name="Nichols A."/>
            <person name="Cepeda A.J."/>
            <person name="Yan W."/>
            <person name="Fan B."/>
            <person name="Jiang Y."/>
            <person name="Adhikari A."/>
            <person name="Zheng C.-J."/>
            <person name="Schuster L."/>
            <person name="Cowan T.M."/>
            <person name="Smanski M.J."/>
            <person name="Chevrette M.G."/>
            <person name="De Carvalho L.P.S."/>
            <person name="Shen B."/>
        </authorList>
    </citation>
    <scope>NUCLEOTIDE SEQUENCE [LARGE SCALE GENOMIC DNA]</scope>
    <source>
        <strain evidence="1 2">NPDC006434</strain>
    </source>
</reference>
<dbReference type="NCBIfam" id="TIGR04351">
    <property type="entry name" value="TOMM_nitrile_2"/>
    <property type="match status" value="1"/>
</dbReference>
<protein>
    <submittedName>
        <fullName evidence="1">TIGR04351 family putative TOMM peptide</fullName>
    </submittedName>
</protein>
<sequence length="121" mass="13436">MHEGVISTLDGTRATDQTVGLDRMPGQELRFMELVARAWLEPELSRRYQVDATSVLDEFGVTLAQGQQPPSLPENPVSELTIEELSRPTTAHAFLCFCLTEDVSPEARHTSSGIGNRRIVR</sequence>